<dbReference type="OrthoDB" id="1056775at2"/>
<dbReference type="AlphaFoldDB" id="A0A1M5EGV6"/>
<accession>A0A1M5EGV6</accession>
<dbReference type="SUPFAM" id="SSF88659">
    <property type="entry name" value="Sigma3 and sigma4 domains of RNA polymerase sigma factors"/>
    <property type="match status" value="1"/>
</dbReference>
<evidence type="ECO:0000259" key="6">
    <source>
        <dbReference type="Pfam" id="PF08281"/>
    </source>
</evidence>
<protein>
    <submittedName>
        <fullName evidence="7">RNA polymerase sigma-70 factor, ECF subfamily</fullName>
    </submittedName>
</protein>
<dbReference type="Pfam" id="PF08281">
    <property type="entry name" value="Sigma70_r4_2"/>
    <property type="match status" value="1"/>
</dbReference>
<dbReference type="InterPro" id="IPR014284">
    <property type="entry name" value="RNA_pol_sigma-70_dom"/>
</dbReference>
<keyword evidence="3" id="KW-0731">Sigma factor</keyword>
<dbReference type="InterPro" id="IPR013249">
    <property type="entry name" value="RNA_pol_sigma70_r4_t2"/>
</dbReference>
<dbReference type="Gene3D" id="1.10.1740.10">
    <property type="match status" value="1"/>
</dbReference>
<dbReference type="InterPro" id="IPR036388">
    <property type="entry name" value="WH-like_DNA-bd_sf"/>
</dbReference>
<reference evidence="7 8" key="1">
    <citation type="submission" date="2016-11" db="EMBL/GenBank/DDBJ databases">
        <authorList>
            <person name="Jaros S."/>
            <person name="Januszkiewicz K."/>
            <person name="Wedrychowicz H."/>
        </authorList>
    </citation>
    <scope>NUCLEOTIDE SEQUENCE [LARGE SCALE GENOMIC DNA]</scope>
    <source>
        <strain evidence="7 8">DSM 26897</strain>
    </source>
</reference>
<dbReference type="EMBL" id="FQUO01000012">
    <property type="protein sequence ID" value="SHF78364.1"/>
    <property type="molecule type" value="Genomic_DNA"/>
</dbReference>
<sequence>MNLHTLIREAKEHSQAAQQGLFNLFAAQMVLVCRRYVKSREDAEERMIDGFCKCFQSLPHFEYQGEAAFYGWLKTIMVHECLMFLRRKNAFHIAPAEDAADITVEADVLDKLSAAEIFALIVQLPVGYRTVFNLYSVEGLPHAEIATLLGISEGTSKSQLSKARALLQKMCIQNHSAYAARKIR</sequence>
<dbReference type="Gene3D" id="1.10.10.10">
    <property type="entry name" value="Winged helix-like DNA-binding domain superfamily/Winged helix DNA-binding domain"/>
    <property type="match status" value="1"/>
</dbReference>
<dbReference type="STRING" id="1302690.BUE76_04100"/>
<evidence type="ECO:0000259" key="5">
    <source>
        <dbReference type="Pfam" id="PF04542"/>
    </source>
</evidence>
<keyword evidence="2" id="KW-0805">Transcription regulation</keyword>
<evidence type="ECO:0000313" key="8">
    <source>
        <dbReference type="Proteomes" id="UP000184368"/>
    </source>
</evidence>
<dbReference type="GO" id="GO:0016987">
    <property type="term" value="F:sigma factor activity"/>
    <property type="evidence" value="ECO:0007669"/>
    <property type="project" value="UniProtKB-KW"/>
</dbReference>
<evidence type="ECO:0000256" key="4">
    <source>
        <dbReference type="ARBA" id="ARBA00023163"/>
    </source>
</evidence>
<dbReference type="InterPro" id="IPR013324">
    <property type="entry name" value="RNA_pol_sigma_r3/r4-like"/>
</dbReference>
<dbReference type="RefSeq" id="WP_073044896.1">
    <property type="nucleotide sequence ID" value="NZ_FQUO01000012.1"/>
</dbReference>
<evidence type="ECO:0000256" key="2">
    <source>
        <dbReference type="ARBA" id="ARBA00023015"/>
    </source>
</evidence>
<evidence type="ECO:0000256" key="1">
    <source>
        <dbReference type="ARBA" id="ARBA00010641"/>
    </source>
</evidence>
<dbReference type="InterPro" id="IPR007627">
    <property type="entry name" value="RNA_pol_sigma70_r2"/>
</dbReference>
<dbReference type="Pfam" id="PF04542">
    <property type="entry name" value="Sigma70_r2"/>
    <property type="match status" value="1"/>
</dbReference>
<feature type="domain" description="RNA polymerase sigma-70 region 2" evidence="5">
    <location>
        <begin position="29"/>
        <end position="89"/>
    </location>
</feature>
<feature type="domain" description="RNA polymerase sigma factor 70 region 4 type 2" evidence="6">
    <location>
        <begin position="116"/>
        <end position="167"/>
    </location>
</feature>
<evidence type="ECO:0000313" key="7">
    <source>
        <dbReference type="EMBL" id="SHF78364.1"/>
    </source>
</evidence>
<dbReference type="CDD" id="cd06171">
    <property type="entry name" value="Sigma70_r4"/>
    <property type="match status" value="1"/>
</dbReference>
<keyword evidence="8" id="KW-1185">Reference proteome</keyword>
<gene>
    <name evidence="7" type="ORF">SAMN05444008_11238</name>
</gene>
<comment type="similarity">
    <text evidence="1">Belongs to the sigma-70 factor family. ECF subfamily.</text>
</comment>
<name>A0A1M5EGV6_9BACT</name>
<dbReference type="GO" id="GO:0006352">
    <property type="term" value="P:DNA-templated transcription initiation"/>
    <property type="evidence" value="ECO:0007669"/>
    <property type="project" value="InterPro"/>
</dbReference>
<dbReference type="InterPro" id="IPR013325">
    <property type="entry name" value="RNA_pol_sigma_r2"/>
</dbReference>
<dbReference type="InterPro" id="IPR039425">
    <property type="entry name" value="RNA_pol_sigma-70-like"/>
</dbReference>
<dbReference type="SUPFAM" id="SSF88946">
    <property type="entry name" value="Sigma2 domain of RNA polymerase sigma factors"/>
    <property type="match status" value="1"/>
</dbReference>
<keyword evidence="4" id="KW-0804">Transcription</keyword>
<proteinExistence type="inferred from homology"/>
<dbReference type="PANTHER" id="PTHR43133:SF46">
    <property type="entry name" value="RNA POLYMERASE SIGMA-70 FACTOR ECF SUBFAMILY"/>
    <property type="match status" value="1"/>
</dbReference>
<evidence type="ECO:0000256" key="3">
    <source>
        <dbReference type="ARBA" id="ARBA00023082"/>
    </source>
</evidence>
<organism evidence="7 8">
    <name type="scientific">Cnuella takakiae</name>
    <dbReference type="NCBI Taxonomy" id="1302690"/>
    <lineage>
        <taxon>Bacteria</taxon>
        <taxon>Pseudomonadati</taxon>
        <taxon>Bacteroidota</taxon>
        <taxon>Chitinophagia</taxon>
        <taxon>Chitinophagales</taxon>
        <taxon>Chitinophagaceae</taxon>
        <taxon>Cnuella</taxon>
    </lineage>
</organism>
<dbReference type="Proteomes" id="UP000184368">
    <property type="component" value="Unassembled WGS sequence"/>
</dbReference>
<dbReference type="NCBIfam" id="TIGR02937">
    <property type="entry name" value="sigma70-ECF"/>
    <property type="match status" value="1"/>
</dbReference>
<dbReference type="GO" id="GO:0003677">
    <property type="term" value="F:DNA binding"/>
    <property type="evidence" value="ECO:0007669"/>
    <property type="project" value="InterPro"/>
</dbReference>
<dbReference type="PANTHER" id="PTHR43133">
    <property type="entry name" value="RNA POLYMERASE ECF-TYPE SIGMA FACTO"/>
    <property type="match status" value="1"/>
</dbReference>